<evidence type="ECO:0000313" key="9">
    <source>
        <dbReference type="EMBL" id="SVD33232.1"/>
    </source>
</evidence>
<evidence type="ECO:0000256" key="5">
    <source>
        <dbReference type="ARBA" id="ARBA00022989"/>
    </source>
</evidence>
<gene>
    <name evidence="9" type="ORF">METZ01_LOCUS386086</name>
</gene>
<dbReference type="GO" id="GO:0005254">
    <property type="term" value="F:chloride channel activity"/>
    <property type="evidence" value="ECO:0007669"/>
    <property type="project" value="InterPro"/>
</dbReference>
<dbReference type="EMBL" id="UINC01143991">
    <property type="protein sequence ID" value="SVD33232.1"/>
    <property type="molecule type" value="Genomic_DNA"/>
</dbReference>
<evidence type="ECO:0000256" key="7">
    <source>
        <dbReference type="ARBA" id="ARBA00023136"/>
    </source>
</evidence>
<keyword evidence="5 8" id="KW-1133">Transmembrane helix</keyword>
<reference evidence="9" key="1">
    <citation type="submission" date="2018-05" db="EMBL/GenBank/DDBJ databases">
        <authorList>
            <person name="Lanie J.A."/>
            <person name="Ng W.-L."/>
            <person name="Kazmierczak K.M."/>
            <person name="Andrzejewski T.M."/>
            <person name="Davidsen T.M."/>
            <person name="Wayne K.J."/>
            <person name="Tettelin H."/>
            <person name="Glass J.I."/>
            <person name="Rusch D."/>
            <person name="Podicherti R."/>
            <person name="Tsui H.-C.T."/>
            <person name="Winkler M.E."/>
        </authorList>
    </citation>
    <scope>NUCLEOTIDE SEQUENCE</scope>
</reference>
<evidence type="ECO:0000256" key="6">
    <source>
        <dbReference type="ARBA" id="ARBA00023065"/>
    </source>
</evidence>
<evidence type="ECO:0000256" key="8">
    <source>
        <dbReference type="SAM" id="Phobius"/>
    </source>
</evidence>
<dbReference type="Pfam" id="PF25539">
    <property type="entry name" value="Bestrophin_2"/>
    <property type="match status" value="1"/>
</dbReference>
<evidence type="ECO:0000256" key="4">
    <source>
        <dbReference type="ARBA" id="ARBA00022692"/>
    </source>
</evidence>
<keyword evidence="3" id="KW-1003">Cell membrane</keyword>
<dbReference type="PANTHER" id="PTHR33281:SF19">
    <property type="entry name" value="VOLTAGE-DEPENDENT ANION CHANNEL-FORMING PROTEIN YNEE"/>
    <property type="match status" value="1"/>
</dbReference>
<accession>A0A382UGJ0</accession>
<keyword evidence="2" id="KW-0813">Transport</keyword>
<dbReference type="GO" id="GO:0005886">
    <property type="term" value="C:plasma membrane"/>
    <property type="evidence" value="ECO:0007669"/>
    <property type="project" value="UniProtKB-SubCell"/>
</dbReference>
<feature type="transmembrane region" description="Helical" evidence="8">
    <location>
        <begin position="34"/>
        <end position="52"/>
    </location>
</feature>
<protein>
    <submittedName>
        <fullName evidence="9">Uncharacterized protein</fullName>
    </submittedName>
</protein>
<dbReference type="InterPro" id="IPR044669">
    <property type="entry name" value="YneE/VCCN1/2-like"/>
</dbReference>
<keyword evidence="6" id="KW-0406">Ion transport</keyword>
<keyword evidence="4 8" id="KW-0812">Transmembrane</keyword>
<evidence type="ECO:0000256" key="1">
    <source>
        <dbReference type="ARBA" id="ARBA00004651"/>
    </source>
</evidence>
<dbReference type="AlphaFoldDB" id="A0A382UGJ0"/>
<dbReference type="PANTHER" id="PTHR33281">
    <property type="entry name" value="UPF0187 PROTEIN YNEE"/>
    <property type="match status" value="1"/>
</dbReference>
<feature type="non-terminal residue" evidence="9">
    <location>
        <position position="188"/>
    </location>
</feature>
<keyword evidence="7 8" id="KW-0472">Membrane</keyword>
<organism evidence="9">
    <name type="scientific">marine metagenome</name>
    <dbReference type="NCBI Taxonomy" id="408172"/>
    <lineage>
        <taxon>unclassified sequences</taxon>
        <taxon>metagenomes</taxon>
        <taxon>ecological metagenomes</taxon>
    </lineage>
</organism>
<comment type="subcellular location">
    <subcellularLocation>
        <location evidence="1">Cell membrane</location>
        <topology evidence="1">Multi-pass membrane protein</topology>
    </subcellularLocation>
</comment>
<name>A0A382UGJ0_9ZZZZ</name>
<evidence type="ECO:0000256" key="2">
    <source>
        <dbReference type="ARBA" id="ARBA00022448"/>
    </source>
</evidence>
<evidence type="ECO:0000256" key="3">
    <source>
        <dbReference type="ARBA" id="ARBA00022475"/>
    </source>
</evidence>
<proteinExistence type="predicted"/>
<sequence length="188" mass="21236">MIWIIIWTAFLIFINEYTAQFTEDNIGYISKINLGSQMHTFLGAALVFLLVMRTNSSYDRYWEGRKQLGALGISARNLAVKANSVIPMDEKGFRSEVSSLIGAFVLSVKEHLRDGITPKELKGLSSANREELGNYTSPINGILNILSLRLHSCIERNWLHPPEYGSFNASLDNLQAVLRSLDRIRYTP</sequence>